<dbReference type="GO" id="GO:0016020">
    <property type="term" value="C:membrane"/>
    <property type="evidence" value="ECO:0007669"/>
    <property type="project" value="InterPro"/>
</dbReference>
<organism evidence="1">
    <name type="scientific">Campylobacter coli</name>
    <dbReference type="NCBI Taxonomy" id="195"/>
    <lineage>
        <taxon>Bacteria</taxon>
        <taxon>Pseudomonadati</taxon>
        <taxon>Campylobacterota</taxon>
        <taxon>Epsilonproteobacteria</taxon>
        <taxon>Campylobacterales</taxon>
        <taxon>Campylobacteraceae</taxon>
        <taxon>Campylobacter</taxon>
    </lineage>
</organism>
<dbReference type="EMBL" id="AACGNA010000015">
    <property type="protein sequence ID" value="EAK4720159.1"/>
    <property type="molecule type" value="Genomic_DNA"/>
</dbReference>
<dbReference type="Pfam" id="PF04464">
    <property type="entry name" value="Glyphos_transf"/>
    <property type="match status" value="1"/>
</dbReference>
<evidence type="ECO:0008006" key="2">
    <source>
        <dbReference type="Google" id="ProtNLM"/>
    </source>
</evidence>
<sequence>IPFLSIRSKNNCINVNFLLLQRIWAKIKLKITGFRKSYANYKYKRSLKLKYYKGKIRILLVAVPRPSMWIFDYIYKALEKNGKFEIFIVIPPDPAYEYTMMCKYAKEVYDELSSKGYNPIMGYDFATKKNIDLRKAINPDIIFYSDFHKMHFHKDFYITNFLDKVTVLNDYGFSVMQEEKTVNFELNNTVDMYFRPTTIHMKMAAELMENKGRNTVLVNGSPKLDAIFDKNHIFKDVWKTQPKIKKRIIWAPHYSDGHPKDMYQYNAFYELYDFMFELALKFKDEIQIAFRPHPVLESRLVLKWGKEKQQAYYDKWEKLENGQYYPGDFLDLFISSDAMIMDSCSFMGEYTVVNKPLFHTVGSTTRIKLNDFGNEIYKFCYKTEHNLKQDIEKFIKEVVLEGKDVYKTLREDFIQRYYISKDGKNASESIVEKIVNYIEKGGL</sequence>
<gene>
    <name evidence="1" type="ORF">DB753_05455</name>
</gene>
<dbReference type="SUPFAM" id="SSF53756">
    <property type="entry name" value="UDP-Glycosyltransferase/glycogen phosphorylase"/>
    <property type="match status" value="1"/>
</dbReference>
<proteinExistence type="predicted"/>
<name>A0A5T0VSR1_CAMCO</name>
<dbReference type="GO" id="GO:0047355">
    <property type="term" value="F:CDP-glycerol glycerophosphotransferase activity"/>
    <property type="evidence" value="ECO:0007669"/>
    <property type="project" value="InterPro"/>
</dbReference>
<dbReference type="InterPro" id="IPR007554">
    <property type="entry name" value="Glycerophosphate_synth"/>
</dbReference>
<evidence type="ECO:0000313" key="1">
    <source>
        <dbReference type="EMBL" id="EAK4720159.1"/>
    </source>
</evidence>
<reference evidence="1" key="1">
    <citation type="submission" date="2018-06" db="EMBL/GenBank/DDBJ databases">
        <authorList>
            <consortium name="PulseNet: The National Subtyping Network for Foodborne Disease Surveillance"/>
            <person name="Tarr C.L."/>
            <person name="Trees E."/>
            <person name="Katz L.S."/>
            <person name="Carleton-Romer H.A."/>
            <person name="Stroika S."/>
            <person name="Kucerova Z."/>
            <person name="Roache K.F."/>
            <person name="Sabol A.L."/>
            <person name="Besser J."/>
            <person name="Gerner-Smidt P."/>
        </authorList>
    </citation>
    <scope>NUCLEOTIDE SEQUENCE</scope>
    <source>
        <strain evidence="1">PNUSAC004037</strain>
    </source>
</reference>
<dbReference type="Gene3D" id="3.40.50.12580">
    <property type="match status" value="1"/>
</dbReference>
<dbReference type="InterPro" id="IPR043148">
    <property type="entry name" value="TagF_C"/>
</dbReference>
<feature type="non-terminal residue" evidence="1">
    <location>
        <position position="1"/>
    </location>
</feature>
<comment type="caution">
    <text evidence="1">The sequence shown here is derived from an EMBL/GenBank/DDBJ whole genome shotgun (WGS) entry which is preliminary data.</text>
</comment>
<protein>
    <recommendedName>
        <fullName evidence="2">CDP-glycerol--glycerophosphate glycerophosphotransferase</fullName>
    </recommendedName>
</protein>
<dbReference type="AlphaFoldDB" id="A0A5T0VSR1"/>
<accession>A0A5T0VSR1</accession>